<gene>
    <name evidence="1" type="ORF">L6452_28049</name>
</gene>
<evidence type="ECO:0000313" key="2">
    <source>
        <dbReference type="Proteomes" id="UP001055879"/>
    </source>
</evidence>
<protein>
    <submittedName>
        <fullName evidence="1">Uncharacterized protein</fullName>
    </submittedName>
</protein>
<name>A0ACB8ZY67_ARCLA</name>
<organism evidence="1 2">
    <name type="scientific">Arctium lappa</name>
    <name type="common">Greater burdock</name>
    <name type="synonym">Lappa major</name>
    <dbReference type="NCBI Taxonomy" id="4217"/>
    <lineage>
        <taxon>Eukaryota</taxon>
        <taxon>Viridiplantae</taxon>
        <taxon>Streptophyta</taxon>
        <taxon>Embryophyta</taxon>
        <taxon>Tracheophyta</taxon>
        <taxon>Spermatophyta</taxon>
        <taxon>Magnoliopsida</taxon>
        <taxon>eudicotyledons</taxon>
        <taxon>Gunneridae</taxon>
        <taxon>Pentapetalae</taxon>
        <taxon>asterids</taxon>
        <taxon>campanulids</taxon>
        <taxon>Asterales</taxon>
        <taxon>Asteraceae</taxon>
        <taxon>Carduoideae</taxon>
        <taxon>Cardueae</taxon>
        <taxon>Arctiinae</taxon>
        <taxon>Arctium</taxon>
    </lineage>
</organism>
<sequence length="629" mass="71310">MERIPRHAPWKNYRSTCLFEEDGANLLSHQWAFGMCEMIAFDPSNQWFCTGSADRTIKVWDIRSKTQIYGLSGHHDTVCSVFTRPTDPQVVTGSHDSTIKFWDLRYGTKENFTIEAAPFCSSSSSILLCVARCLVNTKHYSVLHQSDGHSDKMGLRNCLWVLLFRLSTFHCQTQTIINSLPGFPGLLPFNLQTGYIGVGENESVQLFYYFVESEVNPEDAPLVFWLAGGPGCSALRAFFFEIGPLEFEYGEYRDNVPALRLNPNSWTKLANMMYLDAPTITGFSYTKTTEAIVSSDILSASQTTEFIRKFVRNHPKFLNNPMYVAGMSYSGVVIPMITEEIYRGNDAGLKPTLNIKGYMAGNPLTDKAGDVNSRLEFAYRMALISYELFESTHNNCNGEYANANTNNLPCMADITEVNKRVEDINILQILDPGCDSKTDLLRDGNTRRGRSRKSPRLLRARLSLKDVFCRDDNYKYAAIWANDRNVMKALNVHEGTVKEEWSVCNADMTYNYGKASMPAYKFDVQNSVIYHANLTKRNCRALIFSGDHDMTVPHVGTRNWILSLNLTITDSNWEAWYANGQEAGYKTTYVHDNYSLVFATVKGAGHTSPEYKPEECFEMVDRWLAHLPI</sequence>
<proteinExistence type="predicted"/>
<keyword evidence="2" id="KW-1185">Reference proteome</keyword>
<dbReference type="EMBL" id="CM042055">
    <property type="protein sequence ID" value="KAI3702315.1"/>
    <property type="molecule type" value="Genomic_DNA"/>
</dbReference>
<dbReference type="Proteomes" id="UP001055879">
    <property type="component" value="Linkage Group LG09"/>
</dbReference>
<reference evidence="1 2" key="2">
    <citation type="journal article" date="2022" name="Mol. Ecol. Resour.">
        <title>The genomes of chicory, endive, great burdock and yacon provide insights into Asteraceae paleo-polyploidization history and plant inulin production.</title>
        <authorList>
            <person name="Fan W."/>
            <person name="Wang S."/>
            <person name="Wang H."/>
            <person name="Wang A."/>
            <person name="Jiang F."/>
            <person name="Liu H."/>
            <person name="Zhao H."/>
            <person name="Xu D."/>
            <person name="Zhang Y."/>
        </authorList>
    </citation>
    <scope>NUCLEOTIDE SEQUENCE [LARGE SCALE GENOMIC DNA]</scope>
    <source>
        <strain evidence="2">cv. Niubang</strain>
    </source>
</reference>
<accession>A0ACB8ZY67</accession>
<comment type="caution">
    <text evidence="1">The sequence shown here is derived from an EMBL/GenBank/DDBJ whole genome shotgun (WGS) entry which is preliminary data.</text>
</comment>
<reference evidence="2" key="1">
    <citation type="journal article" date="2022" name="Mol. Ecol. Resour.">
        <title>The genomes of chicory, endive, great burdock and yacon provide insights into Asteraceae palaeo-polyploidization history and plant inulin production.</title>
        <authorList>
            <person name="Fan W."/>
            <person name="Wang S."/>
            <person name="Wang H."/>
            <person name="Wang A."/>
            <person name="Jiang F."/>
            <person name="Liu H."/>
            <person name="Zhao H."/>
            <person name="Xu D."/>
            <person name="Zhang Y."/>
        </authorList>
    </citation>
    <scope>NUCLEOTIDE SEQUENCE [LARGE SCALE GENOMIC DNA]</scope>
    <source>
        <strain evidence="2">cv. Niubang</strain>
    </source>
</reference>
<evidence type="ECO:0000313" key="1">
    <source>
        <dbReference type="EMBL" id="KAI3702315.1"/>
    </source>
</evidence>